<comment type="caution">
    <text evidence="1">The sequence shown here is derived from an EMBL/GenBank/DDBJ whole genome shotgun (WGS) entry which is preliminary data.</text>
</comment>
<organism evidence="1">
    <name type="scientific">bioreactor metagenome</name>
    <dbReference type="NCBI Taxonomy" id="1076179"/>
    <lineage>
        <taxon>unclassified sequences</taxon>
        <taxon>metagenomes</taxon>
        <taxon>ecological metagenomes</taxon>
    </lineage>
</organism>
<gene>
    <name evidence="1" type="ORF">SDC9_103854</name>
</gene>
<name>A0A645AW63_9ZZZZ</name>
<accession>A0A645AW63</accession>
<dbReference type="AlphaFoldDB" id="A0A645AW63"/>
<protein>
    <submittedName>
        <fullName evidence="1">Uncharacterized protein</fullName>
    </submittedName>
</protein>
<evidence type="ECO:0000313" key="1">
    <source>
        <dbReference type="EMBL" id="MPM57036.1"/>
    </source>
</evidence>
<proteinExistence type="predicted"/>
<reference evidence="1" key="1">
    <citation type="submission" date="2019-08" db="EMBL/GenBank/DDBJ databases">
        <authorList>
            <person name="Kucharzyk K."/>
            <person name="Murdoch R.W."/>
            <person name="Higgins S."/>
            <person name="Loffler F."/>
        </authorList>
    </citation>
    <scope>NUCLEOTIDE SEQUENCE</scope>
</reference>
<sequence length="70" mass="7500">MVDVVHASPHLIGRHFQIIDGLEQVTQQAMHDGLQTLVAALGIEIGSGLQQILHFGGVENFDAHGFLSPS</sequence>
<dbReference type="EMBL" id="VSSQ01016060">
    <property type="protein sequence ID" value="MPM57036.1"/>
    <property type="molecule type" value="Genomic_DNA"/>
</dbReference>